<dbReference type="Gene3D" id="1.25.10.10">
    <property type="entry name" value="Leucine-rich Repeat Variant"/>
    <property type="match status" value="4"/>
</dbReference>
<feature type="repeat" description="ARM" evidence="2">
    <location>
        <begin position="386"/>
        <end position="428"/>
    </location>
</feature>
<dbReference type="EMBL" id="KK914327">
    <property type="protein sequence ID" value="KDP40508.1"/>
    <property type="molecule type" value="Genomic_DNA"/>
</dbReference>
<evidence type="ECO:0000256" key="1">
    <source>
        <dbReference type="ARBA" id="ARBA00022737"/>
    </source>
</evidence>
<gene>
    <name evidence="4" type="ORF">JCGZ_24507</name>
</gene>
<dbReference type="STRING" id="180498.A0A067KZT5"/>
<dbReference type="PANTHER" id="PTHR45958">
    <property type="entry name" value="RING-TYPE E3 UBIQUITIN TRANSFERASE"/>
    <property type="match status" value="1"/>
</dbReference>
<dbReference type="InterPro" id="IPR016024">
    <property type="entry name" value="ARM-type_fold"/>
</dbReference>
<reference evidence="4 5" key="1">
    <citation type="journal article" date="2014" name="PLoS ONE">
        <title>Global Analysis of Gene Expression Profiles in Physic Nut (Jatropha curcas L.) Seedlings Exposed to Salt Stress.</title>
        <authorList>
            <person name="Zhang L."/>
            <person name="Zhang C."/>
            <person name="Wu P."/>
            <person name="Chen Y."/>
            <person name="Li M."/>
            <person name="Jiang H."/>
            <person name="Wu G."/>
        </authorList>
    </citation>
    <scope>NUCLEOTIDE SEQUENCE [LARGE SCALE GENOMIC DNA]</scope>
    <source>
        <strain evidence="5">cv. GZQX0401</strain>
        <tissue evidence="4">Young leaves</tissue>
    </source>
</reference>
<evidence type="ECO:0000256" key="3">
    <source>
        <dbReference type="SAM" id="MobiDB-lite"/>
    </source>
</evidence>
<evidence type="ECO:0000256" key="2">
    <source>
        <dbReference type="PROSITE-ProRule" id="PRU00259"/>
    </source>
</evidence>
<sequence>MQSCEEKCFSKLVTELQASAEEVASLAKESESEKEIYTEFEILLEKFSPILIELKQNDKIMDRPPVRKAVESLEKELRRAKDLIQNIGSRSPLKQMEDLTQDLGRSLGLVLFASIDVSPEIKEKVATLHKELMNTKFNNAILSPSPSPSANPSPRPSQESGFVSEIDSEREIEEESITLSIEEIVLQLKYGNDEEFRLALMGLRDFIKDQEIDKEWINDEGIIPILFTRLGSNKPSSRLSIIQMLRILASDSNEKKEKMADVGFLSLLVKSLTRDEDERREAVGLLLELSEISAVRRRIGRIQGCIVMLVTMLNGDDPTASHNAGKLLFALSSNTQNALHMAEAGYFKPLVHCLKEGSDMSKILMATAISRMELTDPSRASLGEDGAIEPLVKMFKTGKLEAKLSALNALQNLSMLTENTQRLISSGIVLPLLQLLFSVTSVLMTLREPAAAILARIAQSESILVNQDVAQQMLSLLNLSSPVIQFHLLQALDSIASHSRASKVRKKMKENGALQLLLPFLTETNIKNRTAALNLLFTLSNDSPEDLMEQLGEAHLNNIVNIASSSVSESEKAAAIGILSNLPIGNKKATDTFRKSNLLPILISILSSSESTSTCTAKWLMEGIAGLFIRFTTASDRKLQLLSAELGTIPLLVKLLSNGSLVAKCRAATSLAQLSQNSLALRKSKSRWTCMSPSLEAFCEVHDGYCNVKRTFCLVKAGAISPLIKILEGEERGADEAVLDALATLLQDEIWESGSNYIAKMSVFPGIMKVLEFGNVKAREKALWILERIFRIEEHRTQYGPSAQIFLIDLAQTGDSKLTSAVAKVLAQLELLQPQSSYF</sequence>
<protein>
    <submittedName>
        <fullName evidence="4">Uncharacterized protein</fullName>
    </submittedName>
</protein>
<dbReference type="KEGG" id="jcu:105631203"/>
<name>A0A067KZT5_JATCU</name>
<proteinExistence type="predicted"/>
<dbReference type="AlphaFoldDB" id="A0A067KZT5"/>
<dbReference type="OrthoDB" id="1683831at2759"/>
<dbReference type="InterPro" id="IPR011989">
    <property type="entry name" value="ARM-like"/>
</dbReference>
<dbReference type="InterPro" id="IPR052608">
    <property type="entry name" value="U-box_domain_protein"/>
</dbReference>
<dbReference type="SUPFAM" id="SSF48371">
    <property type="entry name" value="ARM repeat"/>
    <property type="match status" value="2"/>
</dbReference>
<dbReference type="Proteomes" id="UP000027138">
    <property type="component" value="Unassembled WGS sequence"/>
</dbReference>
<dbReference type="PANTHER" id="PTHR45958:SF12">
    <property type="entry name" value="OS01G0948500 PROTEIN"/>
    <property type="match status" value="1"/>
</dbReference>
<dbReference type="InterPro" id="IPR000225">
    <property type="entry name" value="Armadillo"/>
</dbReference>
<evidence type="ECO:0000313" key="4">
    <source>
        <dbReference type="EMBL" id="KDP40508.1"/>
    </source>
</evidence>
<dbReference type="SMART" id="SM00185">
    <property type="entry name" value="ARM"/>
    <property type="match status" value="9"/>
</dbReference>
<dbReference type="PROSITE" id="PS50176">
    <property type="entry name" value="ARM_REPEAT"/>
    <property type="match status" value="1"/>
</dbReference>
<feature type="region of interest" description="Disordered" evidence="3">
    <location>
        <begin position="139"/>
        <end position="169"/>
    </location>
</feature>
<organism evidence="4 5">
    <name type="scientific">Jatropha curcas</name>
    <name type="common">Barbados nut</name>
    <dbReference type="NCBI Taxonomy" id="180498"/>
    <lineage>
        <taxon>Eukaryota</taxon>
        <taxon>Viridiplantae</taxon>
        <taxon>Streptophyta</taxon>
        <taxon>Embryophyta</taxon>
        <taxon>Tracheophyta</taxon>
        <taxon>Spermatophyta</taxon>
        <taxon>Magnoliopsida</taxon>
        <taxon>eudicotyledons</taxon>
        <taxon>Gunneridae</taxon>
        <taxon>Pentapetalae</taxon>
        <taxon>rosids</taxon>
        <taxon>fabids</taxon>
        <taxon>Malpighiales</taxon>
        <taxon>Euphorbiaceae</taxon>
        <taxon>Crotonoideae</taxon>
        <taxon>Jatropheae</taxon>
        <taxon>Jatropha</taxon>
    </lineage>
</organism>
<keyword evidence="1" id="KW-0677">Repeat</keyword>
<accession>A0A067KZT5</accession>
<keyword evidence="5" id="KW-1185">Reference proteome</keyword>
<evidence type="ECO:0000313" key="5">
    <source>
        <dbReference type="Proteomes" id="UP000027138"/>
    </source>
</evidence>
<feature type="compositionally biased region" description="Pro residues" evidence="3">
    <location>
        <begin position="145"/>
        <end position="155"/>
    </location>
</feature>